<comment type="caution">
    <text evidence="2">The sequence shown here is derived from an EMBL/GenBank/DDBJ whole genome shotgun (WGS) entry which is preliminary data.</text>
</comment>
<evidence type="ECO:0000259" key="1">
    <source>
        <dbReference type="PROSITE" id="PS51500"/>
    </source>
</evidence>
<name>A0A5D4SWZ0_9BACI</name>
<dbReference type="InterPro" id="IPR010981">
    <property type="entry name" value="SinR/SinI_dimer_dom"/>
</dbReference>
<organism evidence="2 3">
    <name type="scientific">Sutcliffiella horikoshii</name>
    <dbReference type="NCBI Taxonomy" id="79883"/>
    <lineage>
        <taxon>Bacteria</taxon>
        <taxon>Bacillati</taxon>
        <taxon>Bacillota</taxon>
        <taxon>Bacilli</taxon>
        <taxon>Bacillales</taxon>
        <taxon>Bacillaceae</taxon>
        <taxon>Sutcliffiella</taxon>
    </lineage>
</organism>
<dbReference type="InterPro" id="IPR036281">
    <property type="entry name" value="SinR/SinI_dimer_dom_sf"/>
</dbReference>
<keyword evidence="2" id="KW-0238">DNA-binding</keyword>
<accession>A0A5D4SWZ0</accession>
<dbReference type="GO" id="GO:0003677">
    <property type="term" value="F:DNA binding"/>
    <property type="evidence" value="ECO:0007669"/>
    <property type="project" value="UniProtKB-KW"/>
</dbReference>
<dbReference type="OrthoDB" id="2473599at2"/>
<reference evidence="2 3" key="1">
    <citation type="submission" date="2019-08" db="EMBL/GenBank/DDBJ databases">
        <title>Bacillus genomes from the desert of Cuatro Cienegas, Coahuila.</title>
        <authorList>
            <person name="Olmedo-Alvarez G."/>
        </authorList>
    </citation>
    <scope>NUCLEOTIDE SEQUENCE [LARGE SCALE GENOMIC DNA]</scope>
    <source>
        <strain evidence="2 3">CH28_1T</strain>
    </source>
</reference>
<sequence>MDLEWVELLTLARAYGISIEEVKAFLQETREQNKEVLVVK</sequence>
<dbReference type="Proteomes" id="UP000322524">
    <property type="component" value="Unassembled WGS sequence"/>
</dbReference>
<dbReference type="STRING" id="79883.GCA_001636495_01167"/>
<dbReference type="PROSITE" id="PS51500">
    <property type="entry name" value="SIN"/>
    <property type="match status" value="1"/>
</dbReference>
<dbReference type="EMBL" id="VTEV01000006">
    <property type="protein sequence ID" value="TYS67191.1"/>
    <property type="molecule type" value="Genomic_DNA"/>
</dbReference>
<evidence type="ECO:0000313" key="3">
    <source>
        <dbReference type="Proteomes" id="UP000322524"/>
    </source>
</evidence>
<protein>
    <submittedName>
        <fullName evidence="2">DNA-binding anti-repressor SinI</fullName>
    </submittedName>
</protein>
<feature type="domain" description="Sin" evidence="1">
    <location>
        <begin position="1"/>
        <end position="30"/>
    </location>
</feature>
<dbReference type="SUPFAM" id="SSF47406">
    <property type="entry name" value="SinR repressor dimerisation domain-like"/>
    <property type="match status" value="1"/>
</dbReference>
<dbReference type="AlphaFoldDB" id="A0A5D4SWZ0"/>
<gene>
    <name evidence="2" type="primary">sinI</name>
    <name evidence="2" type="ORF">FZC76_15445</name>
</gene>
<evidence type="ECO:0000313" key="2">
    <source>
        <dbReference type="EMBL" id="TYS67191.1"/>
    </source>
</evidence>
<dbReference type="GO" id="GO:0046983">
    <property type="term" value="F:protein dimerization activity"/>
    <property type="evidence" value="ECO:0007669"/>
    <property type="project" value="InterPro"/>
</dbReference>
<proteinExistence type="predicted"/>
<dbReference type="GO" id="GO:0006355">
    <property type="term" value="P:regulation of DNA-templated transcription"/>
    <property type="evidence" value="ECO:0007669"/>
    <property type="project" value="InterPro"/>
</dbReference>
<dbReference type="Pfam" id="PF08671">
    <property type="entry name" value="SinI"/>
    <property type="match status" value="1"/>
</dbReference>